<evidence type="ECO:0000256" key="10">
    <source>
        <dbReference type="ARBA" id="ARBA00047639"/>
    </source>
</evidence>
<organism evidence="14 15">
    <name type="scientific">Marinobacter pelagius</name>
    <dbReference type="NCBI Taxonomy" id="379482"/>
    <lineage>
        <taxon>Bacteria</taxon>
        <taxon>Pseudomonadati</taxon>
        <taxon>Pseudomonadota</taxon>
        <taxon>Gammaproteobacteria</taxon>
        <taxon>Pseudomonadales</taxon>
        <taxon>Marinobacteraceae</taxon>
        <taxon>Marinobacter</taxon>
    </lineage>
</organism>
<reference evidence="15" key="1">
    <citation type="submission" date="2016-10" db="EMBL/GenBank/DDBJ databases">
        <authorList>
            <person name="Varghese N."/>
            <person name="Submissions S."/>
        </authorList>
    </citation>
    <scope>NUCLEOTIDE SEQUENCE [LARGE SCALE GENOMIC DNA]</scope>
    <source>
        <strain evidence="15">CGMCC 1.6775</strain>
    </source>
</reference>
<evidence type="ECO:0000313" key="15">
    <source>
        <dbReference type="Proteomes" id="UP000199339"/>
    </source>
</evidence>
<feature type="binding site" evidence="12">
    <location>
        <position position="126"/>
    </location>
    <ligand>
        <name>L-histidine</name>
        <dbReference type="ChEBI" id="CHEBI:57595"/>
    </ligand>
</feature>
<dbReference type="GO" id="GO:0005524">
    <property type="term" value="F:ATP binding"/>
    <property type="evidence" value="ECO:0007669"/>
    <property type="project" value="UniProtKB-UniRule"/>
</dbReference>
<comment type="subcellular location">
    <subcellularLocation>
        <location evidence="1 11">Cytoplasm</location>
    </subcellularLocation>
</comment>
<dbReference type="SUPFAM" id="SSF55681">
    <property type="entry name" value="Class II aaRS and biotin synthetases"/>
    <property type="match status" value="1"/>
</dbReference>
<dbReference type="Proteomes" id="UP000199339">
    <property type="component" value="Unassembled WGS sequence"/>
</dbReference>
<dbReference type="Pfam" id="PF13393">
    <property type="entry name" value="tRNA-synt_His"/>
    <property type="match status" value="1"/>
</dbReference>
<dbReference type="FunFam" id="3.30.930.10:FF:000005">
    <property type="entry name" value="Histidine--tRNA ligase"/>
    <property type="match status" value="1"/>
</dbReference>
<dbReference type="EMBL" id="FOUR01000004">
    <property type="protein sequence ID" value="SFN06219.1"/>
    <property type="molecule type" value="Genomic_DNA"/>
</dbReference>
<dbReference type="NCBIfam" id="TIGR00442">
    <property type="entry name" value="hisS"/>
    <property type="match status" value="1"/>
</dbReference>
<dbReference type="CDD" id="cd00859">
    <property type="entry name" value="HisRS_anticodon"/>
    <property type="match status" value="1"/>
</dbReference>
<sequence length="426" mass="47466">MAKIQAIRGMNDILPEQTPVWQFVEATVRQVLRQYGYQEIRMPIVEQTDLFKRSIGEVTDIVEKEMYTFEDRNGDSLTLRPEGTAGCVRAAEEHGLLFNQTRRLWYTGPMFRHERPQKGRYRQFHQIGVECFGMSGPDIDAELLILTARLWQALELSGHTRLEINSIGTSESRKTYRSALVDYLSQYKSDLDADSQRRLETNPLRILDSKDAGTRKILENAPSLDDYLDEESRSHFERLRELLDAAGIEYTVNPALVRGLDYYGKTVFEWITDSLGAQGTVCAGGRYDGLVEQLGGKPTFAVGFAMGIERLILLLETLDLIPEHVNSNADVYVTAMGDASVAPALALAEQLRNELPDYVVVTHCGGGSFKSQMKKADKSGARYAVILGENEVAGGTAGLKPLRSDEPQKEVPQAELAQALADVLSN</sequence>
<dbReference type="InterPro" id="IPR033656">
    <property type="entry name" value="HisRS_anticodon"/>
</dbReference>
<dbReference type="EC" id="6.1.1.21" evidence="11"/>
<dbReference type="PANTHER" id="PTHR43707:SF1">
    <property type="entry name" value="HISTIDINE--TRNA LIGASE, MITOCHONDRIAL-RELATED"/>
    <property type="match status" value="1"/>
</dbReference>
<evidence type="ECO:0000256" key="6">
    <source>
        <dbReference type="ARBA" id="ARBA00022741"/>
    </source>
</evidence>
<dbReference type="PANTHER" id="PTHR43707">
    <property type="entry name" value="HISTIDYL-TRNA SYNTHETASE"/>
    <property type="match status" value="1"/>
</dbReference>
<feature type="binding site" evidence="12">
    <location>
        <position position="258"/>
    </location>
    <ligand>
        <name>L-histidine</name>
        <dbReference type="ChEBI" id="CHEBI:57595"/>
    </ligand>
</feature>
<dbReference type="GO" id="GO:0006427">
    <property type="term" value="P:histidyl-tRNA aminoacylation"/>
    <property type="evidence" value="ECO:0007669"/>
    <property type="project" value="UniProtKB-UniRule"/>
</dbReference>
<dbReference type="PROSITE" id="PS50862">
    <property type="entry name" value="AA_TRNA_LIGASE_II"/>
    <property type="match status" value="1"/>
</dbReference>
<keyword evidence="4 11" id="KW-0963">Cytoplasm</keyword>
<name>A0A1I4VZ31_9GAMM</name>
<dbReference type="InterPro" id="IPR015807">
    <property type="entry name" value="His-tRNA-ligase"/>
</dbReference>
<comment type="catalytic activity">
    <reaction evidence="10 11">
        <text>tRNA(His) + L-histidine + ATP = L-histidyl-tRNA(His) + AMP + diphosphate + H(+)</text>
        <dbReference type="Rhea" id="RHEA:17313"/>
        <dbReference type="Rhea" id="RHEA-COMP:9665"/>
        <dbReference type="Rhea" id="RHEA-COMP:9689"/>
        <dbReference type="ChEBI" id="CHEBI:15378"/>
        <dbReference type="ChEBI" id="CHEBI:30616"/>
        <dbReference type="ChEBI" id="CHEBI:33019"/>
        <dbReference type="ChEBI" id="CHEBI:57595"/>
        <dbReference type="ChEBI" id="CHEBI:78442"/>
        <dbReference type="ChEBI" id="CHEBI:78527"/>
        <dbReference type="ChEBI" id="CHEBI:456215"/>
        <dbReference type="EC" id="6.1.1.21"/>
    </reaction>
</comment>
<feature type="binding site" evidence="12">
    <location>
        <begin position="262"/>
        <end position="263"/>
    </location>
    <ligand>
        <name>L-histidine</name>
        <dbReference type="ChEBI" id="CHEBI:57595"/>
    </ligand>
</feature>
<feature type="binding site" evidence="12">
    <location>
        <position position="130"/>
    </location>
    <ligand>
        <name>L-histidine</name>
        <dbReference type="ChEBI" id="CHEBI:57595"/>
    </ligand>
</feature>
<keyword evidence="8 11" id="KW-0648">Protein biosynthesis</keyword>
<dbReference type="AlphaFoldDB" id="A0A1I4VZ31"/>
<gene>
    <name evidence="11" type="primary">hisS</name>
    <name evidence="14" type="ORF">SAMN04487961_1995</name>
</gene>
<keyword evidence="9 11" id="KW-0030">Aminoacyl-tRNA synthetase</keyword>
<feature type="binding site" evidence="12">
    <location>
        <position position="112"/>
    </location>
    <ligand>
        <name>L-histidine</name>
        <dbReference type="ChEBI" id="CHEBI:57595"/>
    </ligand>
</feature>
<dbReference type="CDD" id="cd00773">
    <property type="entry name" value="HisRS-like_core"/>
    <property type="match status" value="1"/>
</dbReference>
<evidence type="ECO:0000256" key="3">
    <source>
        <dbReference type="ARBA" id="ARBA00011738"/>
    </source>
</evidence>
<evidence type="ECO:0000256" key="9">
    <source>
        <dbReference type="ARBA" id="ARBA00023146"/>
    </source>
</evidence>
<dbReference type="Gene3D" id="3.30.930.10">
    <property type="entry name" value="Bira Bifunctional Protein, Domain 2"/>
    <property type="match status" value="1"/>
</dbReference>
<evidence type="ECO:0000256" key="5">
    <source>
        <dbReference type="ARBA" id="ARBA00022598"/>
    </source>
</evidence>
<evidence type="ECO:0000259" key="13">
    <source>
        <dbReference type="PROSITE" id="PS50862"/>
    </source>
</evidence>
<evidence type="ECO:0000313" key="14">
    <source>
        <dbReference type="EMBL" id="SFN06219.1"/>
    </source>
</evidence>
<evidence type="ECO:0000256" key="11">
    <source>
        <dbReference type="HAMAP-Rule" id="MF_00127"/>
    </source>
</evidence>
<keyword evidence="6 11" id="KW-0547">Nucleotide-binding</keyword>
<dbReference type="InterPro" id="IPR045864">
    <property type="entry name" value="aa-tRNA-synth_II/BPL/LPL"/>
</dbReference>
<dbReference type="InterPro" id="IPR036621">
    <property type="entry name" value="Anticodon-bd_dom_sf"/>
</dbReference>
<dbReference type="HAMAP" id="MF_00127">
    <property type="entry name" value="His_tRNA_synth"/>
    <property type="match status" value="1"/>
</dbReference>
<accession>A0A1I4VZ31</accession>
<dbReference type="InterPro" id="IPR006195">
    <property type="entry name" value="aa-tRNA-synth_II"/>
</dbReference>
<evidence type="ECO:0000256" key="1">
    <source>
        <dbReference type="ARBA" id="ARBA00004496"/>
    </source>
</evidence>
<evidence type="ECO:0000256" key="12">
    <source>
        <dbReference type="PIRSR" id="PIRSR001549-1"/>
    </source>
</evidence>
<keyword evidence="15" id="KW-1185">Reference proteome</keyword>
<dbReference type="GO" id="GO:0005737">
    <property type="term" value="C:cytoplasm"/>
    <property type="evidence" value="ECO:0007669"/>
    <property type="project" value="UniProtKB-SubCell"/>
</dbReference>
<comment type="subunit">
    <text evidence="3 11">Homodimer.</text>
</comment>
<feature type="domain" description="Aminoacyl-transfer RNA synthetases class-II family profile" evidence="13">
    <location>
        <begin position="1"/>
        <end position="343"/>
    </location>
</feature>
<comment type="similarity">
    <text evidence="2 11">Belongs to the class-II aminoacyl-tRNA synthetase family.</text>
</comment>
<evidence type="ECO:0000256" key="4">
    <source>
        <dbReference type="ARBA" id="ARBA00022490"/>
    </source>
</evidence>
<dbReference type="PIRSF" id="PIRSF001549">
    <property type="entry name" value="His-tRNA_synth"/>
    <property type="match status" value="1"/>
</dbReference>
<keyword evidence="7 11" id="KW-0067">ATP-binding</keyword>
<evidence type="ECO:0000256" key="8">
    <source>
        <dbReference type="ARBA" id="ARBA00022917"/>
    </source>
</evidence>
<evidence type="ECO:0000256" key="2">
    <source>
        <dbReference type="ARBA" id="ARBA00008226"/>
    </source>
</evidence>
<keyword evidence="5 11" id="KW-0436">Ligase</keyword>
<dbReference type="Gene3D" id="3.40.50.800">
    <property type="entry name" value="Anticodon-binding domain"/>
    <property type="match status" value="1"/>
</dbReference>
<dbReference type="OrthoDB" id="9800814at2"/>
<dbReference type="InterPro" id="IPR041715">
    <property type="entry name" value="HisRS-like_core"/>
</dbReference>
<dbReference type="InterPro" id="IPR004516">
    <property type="entry name" value="HisRS/HisZ"/>
</dbReference>
<dbReference type="Pfam" id="PF03129">
    <property type="entry name" value="HGTP_anticodon"/>
    <property type="match status" value="1"/>
</dbReference>
<feature type="binding site" evidence="12">
    <location>
        <begin position="82"/>
        <end position="84"/>
    </location>
    <ligand>
        <name>L-histidine</name>
        <dbReference type="ChEBI" id="CHEBI:57595"/>
    </ligand>
</feature>
<evidence type="ECO:0000256" key="7">
    <source>
        <dbReference type="ARBA" id="ARBA00022840"/>
    </source>
</evidence>
<dbReference type="RefSeq" id="WP_092002494.1">
    <property type="nucleotide sequence ID" value="NZ_FOUR01000004.1"/>
</dbReference>
<proteinExistence type="inferred from homology"/>
<dbReference type="SUPFAM" id="SSF52954">
    <property type="entry name" value="Class II aaRS ABD-related"/>
    <property type="match status" value="1"/>
</dbReference>
<dbReference type="GO" id="GO:0004821">
    <property type="term" value="F:histidine-tRNA ligase activity"/>
    <property type="evidence" value="ECO:0007669"/>
    <property type="project" value="UniProtKB-UniRule"/>
</dbReference>
<protein>
    <recommendedName>
        <fullName evidence="11">Histidine--tRNA ligase</fullName>
        <ecNumber evidence="11">6.1.1.21</ecNumber>
    </recommendedName>
    <alternativeName>
        <fullName evidence="11">Histidyl-tRNA synthetase</fullName>
        <shortName evidence="11">HisRS</shortName>
    </alternativeName>
</protein>
<dbReference type="InterPro" id="IPR004154">
    <property type="entry name" value="Anticodon-bd"/>
</dbReference>